<name>A0A842IMY5_9FLAO</name>
<gene>
    <name evidence="1" type="ORF">H7F21_05810</name>
</gene>
<dbReference type="EMBL" id="JACLCP010000001">
    <property type="protein sequence ID" value="MBC2844602.1"/>
    <property type="molecule type" value="Genomic_DNA"/>
</dbReference>
<comment type="caution">
    <text evidence="1">The sequence shown here is derived from an EMBL/GenBank/DDBJ whole genome shotgun (WGS) entry which is preliminary data.</text>
</comment>
<organism evidence="1 2">
    <name type="scientific">Winogradskyella flava</name>
    <dbReference type="NCBI Taxonomy" id="1884876"/>
    <lineage>
        <taxon>Bacteria</taxon>
        <taxon>Pseudomonadati</taxon>
        <taxon>Bacteroidota</taxon>
        <taxon>Flavobacteriia</taxon>
        <taxon>Flavobacteriales</taxon>
        <taxon>Flavobacteriaceae</taxon>
        <taxon>Winogradskyella</taxon>
    </lineage>
</organism>
<dbReference type="AlphaFoldDB" id="A0A842IMY5"/>
<protein>
    <submittedName>
        <fullName evidence="1">Uncharacterized protein</fullName>
    </submittedName>
</protein>
<reference evidence="1" key="1">
    <citation type="submission" date="2020-08" db="EMBL/GenBank/DDBJ databases">
        <title>Winogradskyella ouciana sp. nov., isolated from the hadal seawater of the Mariana Trench.</title>
        <authorList>
            <person name="He X."/>
        </authorList>
    </citation>
    <scope>NUCLEOTIDE SEQUENCE [LARGE SCALE GENOMIC DNA]</scope>
    <source>
        <strain evidence="1">KCTC 52348</strain>
    </source>
</reference>
<keyword evidence="2" id="KW-1185">Reference proteome</keyword>
<accession>A0A842IMY5</accession>
<sequence>MKFSKTFILLWSCALLLNMQCDDDDGNAPSALCDTSVILDGSAFQNAESAFYNLISAEVNGDCLNISISASGCSGETWVLELIDSEGVMESLPPQRNLKLILTNSEACLAVFTKTQSFDLTQLRVEEDGNEVILHIEGFPESITYSY</sequence>
<dbReference type="Proteomes" id="UP000533900">
    <property type="component" value="Unassembled WGS sequence"/>
</dbReference>
<evidence type="ECO:0000313" key="2">
    <source>
        <dbReference type="Proteomes" id="UP000533900"/>
    </source>
</evidence>
<evidence type="ECO:0000313" key="1">
    <source>
        <dbReference type="EMBL" id="MBC2844602.1"/>
    </source>
</evidence>
<dbReference type="RefSeq" id="WP_185788262.1">
    <property type="nucleotide sequence ID" value="NZ_CANMIT010000001.1"/>
</dbReference>
<proteinExistence type="predicted"/>